<evidence type="ECO:0000313" key="4">
    <source>
        <dbReference type="EMBL" id="TGJ66025.1"/>
    </source>
</evidence>
<dbReference type="PANTHER" id="PTHR24123">
    <property type="entry name" value="ANKYRIN REPEAT-CONTAINING"/>
    <property type="match status" value="1"/>
</dbReference>
<keyword evidence="2 3" id="KW-0040">ANK repeat</keyword>
<dbReference type="Gene3D" id="1.25.40.20">
    <property type="entry name" value="Ankyrin repeat-containing domain"/>
    <property type="match status" value="1"/>
</dbReference>
<gene>
    <name evidence="4" type="ORF">EYR41_007686</name>
</gene>
<keyword evidence="1" id="KW-0677">Repeat</keyword>
<reference evidence="4 5" key="1">
    <citation type="submission" date="2019-03" db="EMBL/GenBank/DDBJ databases">
        <title>Nematode-trapping fungi genome.</title>
        <authorList>
            <person name="Vidal-Diez De Ulzurrun G."/>
        </authorList>
    </citation>
    <scope>NUCLEOTIDE SEQUENCE [LARGE SCALE GENOMIC DNA]</scope>
    <source>
        <strain evidence="4 5">TWF154</strain>
    </source>
</reference>
<dbReference type="PANTHER" id="PTHR24123:SF33">
    <property type="entry name" value="PROTEIN HOS4"/>
    <property type="match status" value="1"/>
</dbReference>
<sequence length="121" mass="12760">MRRVNMAASQTQQTWPCGCRNGTGQASPLYYASFGGLLDAVKDLLSHGADADAQGGHYGNALQVASAEGYEKTVELLFSHGADVDAQGEVYGNVLQAASAGGHYGTVEVQYQYWGSPLEIS</sequence>
<dbReference type="InterPro" id="IPR002110">
    <property type="entry name" value="Ankyrin_rpt"/>
</dbReference>
<evidence type="ECO:0000256" key="2">
    <source>
        <dbReference type="ARBA" id="ARBA00023043"/>
    </source>
</evidence>
<dbReference type="SUPFAM" id="SSF48403">
    <property type="entry name" value="Ankyrin repeat"/>
    <property type="match status" value="1"/>
</dbReference>
<proteinExistence type="predicted"/>
<comment type="caution">
    <text evidence="4">The sequence shown here is derived from an EMBL/GenBank/DDBJ whole genome shotgun (WGS) entry which is preliminary data.</text>
</comment>
<accession>A0A8H2DSJ8</accession>
<dbReference type="PROSITE" id="PS50088">
    <property type="entry name" value="ANK_REPEAT"/>
    <property type="match status" value="2"/>
</dbReference>
<dbReference type="InterPro" id="IPR051165">
    <property type="entry name" value="Multifunctional_ANK_Repeat"/>
</dbReference>
<evidence type="ECO:0000313" key="5">
    <source>
        <dbReference type="Proteomes" id="UP000297595"/>
    </source>
</evidence>
<dbReference type="Proteomes" id="UP000297595">
    <property type="component" value="Unassembled WGS sequence"/>
</dbReference>
<feature type="repeat" description="ANK" evidence="3">
    <location>
        <begin position="24"/>
        <end position="56"/>
    </location>
</feature>
<dbReference type="SMART" id="SM00248">
    <property type="entry name" value="ANK"/>
    <property type="match status" value="2"/>
</dbReference>
<dbReference type="AlphaFoldDB" id="A0A8H2DSJ8"/>
<dbReference type="EMBL" id="SOZJ01000005">
    <property type="protein sequence ID" value="TGJ66025.1"/>
    <property type="molecule type" value="Genomic_DNA"/>
</dbReference>
<protein>
    <submittedName>
        <fullName evidence="4">Uncharacterized protein</fullName>
    </submittedName>
</protein>
<name>A0A8H2DSJ8_ORBOL</name>
<evidence type="ECO:0000256" key="3">
    <source>
        <dbReference type="PROSITE-ProRule" id="PRU00023"/>
    </source>
</evidence>
<dbReference type="InterPro" id="IPR036770">
    <property type="entry name" value="Ankyrin_rpt-contain_sf"/>
</dbReference>
<dbReference type="Pfam" id="PF12796">
    <property type="entry name" value="Ank_2"/>
    <property type="match status" value="1"/>
</dbReference>
<evidence type="ECO:0000256" key="1">
    <source>
        <dbReference type="ARBA" id="ARBA00022737"/>
    </source>
</evidence>
<dbReference type="PROSITE" id="PS50297">
    <property type="entry name" value="ANK_REP_REGION"/>
    <property type="match status" value="1"/>
</dbReference>
<organism evidence="4 5">
    <name type="scientific">Orbilia oligospora</name>
    <name type="common">Nematode-trapping fungus</name>
    <name type="synonym">Arthrobotrys oligospora</name>
    <dbReference type="NCBI Taxonomy" id="2813651"/>
    <lineage>
        <taxon>Eukaryota</taxon>
        <taxon>Fungi</taxon>
        <taxon>Dikarya</taxon>
        <taxon>Ascomycota</taxon>
        <taxon>Pezizomycotina</taxon>
        <taxon>Orbiliomycetes</taxon>
        <taxon>Orbiliales</taxon>
        <taxon>Orbiliaceae</taxon>
        <taxon>Orbilia</taxon>
    </lineage>
</organism>
<feature type="repeat" description="ANK" evidence="3">
    <location>
        <begin position="57"/>
        <end position="89"/>
    </location>
</feature>